<reference evidence="1" key="1">
    <citation type="submission" date="2013-04" db="EMBL/GenBank/DDBJ databases">
        <authorList>
            <person name="Qu J."/>
            <person name="Murali S.C."/>
            <person name="Bandaranaike D."/>
            <person name="Bellair M."/>
            <person name="Blankenburg K."/>
            <person name="Chao H."/>
            <person name="Dinh H."/>
            <person name="Doddapaneni H."/>
            <person name="Downs B."/>
            <person name="Dugan-Rocha S."/>
            <person name="Elkadiri S."/>
            <person name="Gnanaolivu R.D."/>
            <person name="Hernandez B."/>
            <person name="Javaid M."/>
            <person name="Jayaseelan J.C."/>
            <person name="Lee S."/>
            <person name="Li M."/>
            <person name="Ming W."/>
            <person name="Munidasa M."/>
            <person name="Muniz J."/>
            <person name="Nguyen L."/>
            <person name="Ongeri F."/>
            <person name="Osuji N."/>
            <person name="Pu L.-L."/>
            <person name="Puazo M."/>
            <person name="Qu C."/>
            <person name="Quiroz J."/>
            <person name="Raj R."/>
            <person name="Weissenberger G."/>
            <person name="Xin Y."/>
            <person name="Zou X."/>
            <person name="Han Y."/>
            <person name="Richards S."/>
            <person name="Worley K."/>
            <person name="Muzny D."/>
            <person name="Gibbs R."/>
        </authorList>
    </citation>
    <scope>NUCLEOTIDE SEQUENCE</scope>
    <source>
        <strain evidence="1">Sampled in the wild</strain>
    </source>
</reference>
<dbReference type="AlphaFoldDB" id="A0A8K0KMD5"/>
<reference evidence="1" key="2">
    <citation type="submission" date="2017-10" db="EMBL/GenBank/DDBJ databases">
        <title>Ladona fulva Genome sequencing and assembly.</title>
        <authorList>
            <person name="Murali S."/>
            <person name="Richards S."/>
            <person name="Bandaranaike D."/>
            <person name="Bellair M."/>
            <person name="Blankenburg K."/>
            <person name="Chao H."/>
            <person name="Dinh H."/>
            <person name="Doddapaneni H."/>
            <person name="Dugan-Rocha S."/>
            <person name="Elkadiri S."/>
            <person name="Gnanaolivu R."/>
            <person name="Hernandez B."/>
            <person name="Skinner E."/>
            <person name="Javaid M."/>
            <person name="Lee S."/>
            <person name="Li M."/>
            <person name="Ming W."/>
            <person name="Munidasa M."/>
            <person name="Muniz J."/>
            <person name="Nguyen L."/>
            <person name="Hughes D."/>
            <person name="Osuji N."/>
            <person name="Pu L.-L."/>
            <person name="Puazo M."/>
            <person name="Qu C."/>
            <person name="Quiroz J."/>
            <person name="Raj R."/>
            <person name="Weissenberger G."/>
            <person name="Xin Y."/>
            <person name="Zou X."/>
            <person name="Han Y."/>
            <person name="Worley K."/>
            <person name="Muzny D."/>
            <person name="Gibbs R."/>
        </authorList>
    </citation>
    <scope>NUCLEOTIDE SEQUENCE</scope>
    <source>
        <strain evidence="1">Sampled in the wild</strain>
    </source>
</reference>
<name>A0A8K0KMD5_LADFU</name>
<organism evidence="1 2">
    <name type="scientific">Ladona fulva</name>
    <name type="common">Scarce chaser dragonfly</name>
    <name type="synonym">Libellula fulva</name>
    <dbReference type="NCBI Taxonomy" id="123851"/>
    <lineage>
        <taxon>Eukaryota</taxon>
        <taxon>Metazoa</taxon>
        <taxon>Ecdysozoa</taxon>
        <taxon>Arthropoda</taxon>
        <taxon>Hexapoda</taxon>
        <taxon>Insecta</taxon>
        <taxon>Pterygota</taxon>
        <taxon>Palaeoptera</taxon>
        <taxon>Odonata</taxon>
        <taxon>Epiprocta</taxon>
        <taxon>Anisoptera</taxon>
        <taxon>Libelluloidea</taxon>
        <taxon>Libellulidae</taxon>
        <taxon>Ladona</taxon>
    </lineage>
</organism>
<keyword evidence="2" id="KW-1185">Reference proteome</keyword>
<protein>
    <submittedName>
        <fullName evidence="1">Uncharacterized protein</fullName>
    </submittedName>
</protein>
<dbReference type="EMBL" id="KZ308856">
    <property type="protein sequence ID" value="KAG8234898.1"/>
    <property type="molecule type" value="Genomic_DNA"/>
</dbReference>
<accession>A0A8K0KMD5</accession>
<evidence type="ECO:0000313" key="1">
    <source>
        <dbReference type="EMBL" id="KAG8234898.1"/>
    </source>
</evidence>
<gene>
    <name evidence="1" type="ORF">J437_LFUL015599</name>
</gene>
<dbReference type="Proteomes" id="UP000792457">
    <property type="component" value="Unassembled WGS sequence"/>
</dbReference>
<comment type="caution">
    <text evidence="1">The sequence shown here is derived from an EMBL/GenBank/DDBJ whole genome shotgun (WGS) entry which is preliminary data.</text>
</comment>
<sequence>MGRRGCRFVATKKMMTFINAITGFQDVVIGLGLVQSSEEVQKCLSEYRSFGKLAKKGIRKDSSAYNSLLVNIANDKALLCATGDILEEMKLKCQFQVNDENLTTSQYLEQLNEEKKRNIENLTEYSSTVQRLWQSVCEMQQSELEPLLPVNIDEARKMPMLKQLSCKIDLLRQHQETLQTVQKSVAVLQDTSTIHRELKWSVKNTESLPVNDCFKQIYSVKTQIMDLNKSAKLNDTSVMLNNTSVLLNNTCVKFNNTSVKSNNTIFKFNVTEFI</sequence>
<proteinExistence type="predicted"/>
<evidence type="ECO:0000313" key="2">
    <source>
        <dbReference type="Proteomes" id="UP000792457"/>
    </source>
</evidence>